<organism evidence="8 9">
    <name type="scientific">Cereibacter changlensis JA139</name>
    <dbReference type="NCBI Taxonomy" id="1188249"/>
    <lineage>
        <taxon>Bacteria</taxon>
        <taxon>Pseudomonadati</taxon>
        <taxon>Pseudomonadota</taxon>
        <taxon>Alphaproteobacteria</taxon>
        <taxon>Rhodobacterales</taxon>
        <taxon>Paracoccaceae</taxon>
        <taxon>Cereibacter</taxon>
    </lineage>
</organism>
<feature type="domain" description="Enoyl reductase (ER)" evidence="7">
    <location>
        <begin position="8"/>
        <end position="358"/>
    </location>
</feature>
<keyword evidence="3 6" id="KW-0862">Zinc</keyword>
<dbReference type="InterPro" id="IPR011032">
    <property type="entry name" value="GroES-like_sf"/>
</dbReference>
<dbReference type="FunFam" id="3.40.50.720:FF:000003">
    <property type="entry name" value="S-(hydroxymethyl)glutathione dehydrogenase"/>
    <property type="match status" value="1"/>
</dbReference>
<dbReference type="InterPro" id="IPR013154">
    <property type="entry name" value="ADH-like_N"/>
</dbReference>
<dbReference type="GO" id="GO:0046294">
    <property type="term" value="P:formaldehyde catabolic process"/>
    <property type="evidence" value="ECO:0007669"/>
    <property type="project" value="TreeGrafter"/>
</dbReference>
<dbReference type="Gene3D" id="3.40.50.720">
    <property type="entry name" value="NAD(P)-binding Rossmann-like Domain"/>
    <property type="match status" value="1"/>
</dbReference>
<keyword evidence="2 6" id="KW-0479">Metal-binding</keyword>
<dbReference type="PROSITE" id="PS00059">
    <property type="entry name" value="ADH_ZINC"/>
    <property type="match status" value="1"/>
</dbReference>
<dbReference type="CDD" id="cd08279">
    <property type="entry name" value="Zn_ADH_class_III"/>
    <property type="match status" value="1"/>
</dbReference>
<evidence type="ECO:0000313" key="8">
    <source>
        <dbReference type="EMBL" id="PTE20692.1"/>
    </source>
</evidence>
<dbReference type="PANTHER" id="PTHR43880:SF12">
    <property type="entry name" value="ALCOHOL DEHYDROGENASE CLASS-3"/>
    <property type="match status" value="1"/>
</dbReference>
<dbReference type="GO" id="GO:0005829">
    <property type="term" value="C:cytosol"/>
    <property type="evidence" value="ECO:0007669"/>
    <property type="project" value="TreeGrafter"/>
</dbReference>
<evidence type="ECO:0000256" key="4">
    <source>
        <dbReference type="ARBA" id="ARBA00023002"/>
    </source>
</evidence>
<dbReference type="SMART" id="SM00829">
    <property type="entry name" value="PKS_ER"/>
    <property type="match status" value="1"/>
</dbReference>
<dbReference type="InterPro" id="IPR020843">
    <property type="entry name" value="ER"/>
</dbReference>
<comment type="similarity">
    <text evidence="6">Belongs to the zinc-containing alcohol dehydrogenase family.</text>
</comment>
<dbReference type="SUPFAM" id="SSF50129">
    <property type="entry name" value="GroES-like"/>
    <property type="match status" value="2"/>
</dbReference>
<dbReference type="InterPro" id="IPR036291">
    <property type="entry name" value="NAD(P)-bd_dom_sf"/>
</dbReference>
<dbReference type="EMBL" id="PZKG01000088">
    <property type="protein sequence ID" value="PTE20692.1"/>
    <property type="molecule type" value="Genomic_DNA"/>
</dbReference>
<dbReference type="AlphaFoldDB" id="A0A2T4JS00"/>
<evidence type="ECO:0000256" key="1">
    <source>
        <dbReference type="ARBA" id="ARBA00001947"/>
    </source>
</evidence>
<reference evidence="8 9" key="1">
    <citation type="submission" date="2018-03" db="EMBL/GenBank/DDBJ databases">
        <title>Cereibacter changlensis.</title>
        <authorList>
            <person name="Meyer T.E."/>
            <person name="Miller S."/>
            <person name="Lodha T."/>
            <person name="Gandham S."/>
            <person name="Chintalapati S."/>
            <person name="Chintalapati V.R."/>
        </authorList>
    </citation>
    <scope>NUCLEOTIDE SEQUENCE [LARGE SCALE GENOMIC DNA]</scope>
    <source>
        <strain evidence="8 9">JA139</strain>
    </source>
</reference>
<accession>A0A2T4JS00</accession>
<evidence type="ECO:0000313" key="9">
    <source>
        <dbReference type="Proteomes" id="UP000241010"/>
    </source>
</evidence>
<gene>
    <name evidence="8" type="ORF">C5F48_16085</name>
</gene>
<comment type="cofactor">
    <cofactor evidence="1 6">
        <name>Zn(2+)</name>
        <dbReference type="ChEBI" id="CHEBI:29105"/>
    </cofactor>
</comment>
<proteinExistence type="inferred from homology"/>
<dbReference type="RefSeq" id="WP_107664901.1">
    <property type="nucleotide sequence ID" value="NZ_PZKG01000088.1"/>
</dbReference>
<evidence type="ECO:0000256" key="5">
    <source>
        <dbReference type="ARBA" id="ARBA00023027"/>
    </source>
</evidence>
<dbReference type="InterPro" id="IPR013149">
    <property type="entry name" value="ADH-like_C"/>
</dbReference>
<evidence type="ECO:0000256" key="3">
    <source>
        <dbReference type="ARBA" id="ARBA00022833"/>
    </source>
</evidence>
<dbReference type="GO" id="GO:0051903">
    <property type="term" value="F:S-(hydroxymethyl)glutathione dehydrogenase [NAD(P)+] activity"/>
    <property type="evidence" value="ECO:0007669"/>
    <property type="project" value="TreeGrafter"/>
</dbReference>
<keyword evidence="9" id="KW-1185">Reference proteome</keyword>
<evidence type="ECO:0000256" key="2">
    <source>
        <dbReference type="ARBA" id="ARBA00022723"/>
    </source>
</evidence>
<dbReference type="Gene3D" id="3.90.180.10">
    <property type="entry name" value="Medium-chain alcohol dehydrogenases, catalytic domain"/>
    <property type="match status" value="1"/>
</dbReference>
<keyword evidence="5" id="KW-0520">NAD</keyword>
<dbReference type="PANTHER" id="PTHR43880">
    <property type="entry name" value="ALCOHOL DEHYDROGENASE"/>
    <property type="match status" value="1"/>
</dbReference>
<dbReference type="GO" id="GO:0008270">
    <property type="term" value="F:zinc ion binding"/>
    <property type="evidence" value="ECO:0007669"/>
    <property type="project" value="InterPro"/>
</dbReference>
<evidence type="ECO:0000256" key="6">
    <source>
        <dbReference type="RuleBase" id="RU361277"/>
    </source>
</evidence>
<dbReference type="Pfam" id="PF08240">
    <property type="entry name" value="ADH_N"/>
    <property type="match status" value="1"/>
</dbReference>
<dbReference type="Proteomes" id="UP000241010">
    <property type="component" value="Unassembled WGS sequence"/>
</dbReference>
<comment type="caution">
    <text evidence="8">The sequence shown here is derived from an EMBL/GenBank/DDBJ whole genome shotgun (WGS) entry which is preliminary data.</text>
</comment>
<dbReference type="OrthoDB" id="9770544at2"/>
<protein>
    <submittedName>
        <fullName evidence="8">Alcohol dehydrogenase</fullName>
    </submittedName>
</protein>
<dbReference type="InterPro" id="IPR002328">
    <property type="entry name" value="ADH_Zn_CS"/>
</dbReference>
<dbReference type="Pfam" id="PF00107">
    <property type="entry name" value="ADH_zinc_N"/>
    <property type="match status" value="1"/>
</dbReference>
<keyword evidence="4" id="KW-0560">Oxidoreductase</keyword>
<name>A0A2T4JS00_9RHOB</name>
<evidence type="ECO:0000259" key="7">
    <source>
        <dbReference type="SMART" id="SM00829"/>
    </source>
</evidence>
<sequence length="362" mass="38976">MKAAIFHGPHHRLSIEETSIANPGPREVLIRTAAVGLCHSDLHFIDGLYGHEAPAVLGHEAAGVVEKVGSEVRGLEPGDHVITCLSVFCGHCGFCTTGRPFNCDHQHETRRRGDEAPRLSLGEREVQQFYDLSAFAEQMLVHEHAVVRIRKDMPLDRAALIGCAVTTGMGAVTNTARIEVGSTVAVIGCGGVGLSAINGAAIAGAGRIIAIDVQDGKLDLARSFGATDTLNATGCDPVEAVRDLTGGGVDYSFEALGLKRTSEQAYDMLRRSGVATIIGMLPEGEKLELDGVSLLYDKRIQGSNMGSNRFRVDMPRYVDFYLAGRLHLDRMISKRIRLDQINEGFDDLRSGLLARSVITFPG</sequence>
<dbReference type="SUPFAM" id="SSF51735">
    <property type="entry name" value="NAD(P)-binding Rossmann-fold domains"/>
    <property type="match status" value="1"/>
</dbReference>